<feature type="compositionally biased region" description="Polar residues" evidence="1">
    <location>
        <begin position="110"/>
        <end position="122"/>
    </location>
</feature>
<dbReference type="Proteomes" id="UP000233551">
    <property type="component" value="Unassembled WGS sequence"/>
</dbReference>
<sequence>MKNATSHNSRADFKPEKEATLDPRWVKGLSATSLKGWLREGYTYTSGHDEGDLRLGNNPKKGCWMLSLLEGPRMALGWLEWGLWTIGLGQAASDSSSGLARRFPVAQGGRTPTTESQEQQLT</sequence>
<evidence type="ECO:0000313" key="3">
    <source>
        <dbReference type="Proteomes" id="UP000233551"/>
    </source>
</evidence>
<accession>A0A2I0J6A0</accession>
<dbReference type="AlphaFoldDB" id="A0A2I0J6A0"/>
<keyword evidence="3" id="KW-1185">Reference proteome</keyword>
<comment type="caution">
    <text evidence="2">The sequence shown here is derived from an EMBL/GenBank/DDBJ whole genome shotgun (WGS) entry which is preliminary data.</text>
</comment>
<organism evidence="2 3">
    <name type="scientific">Punica granatum</name>
    <name type="common">Pomegranate</name>
    <dbReference type="NCBI Taxonomy" id="22663"/>
    <lineage>
        <taxon>Eukaryota</taxon>
        <taxon>Viridiplantae</taxon>
        <taxon>Streptophyta</taxon>
        <taxon>Embryophyta</taxon>
        <taxon>Tracheophyta</taxon>
        <taxon>Spermatophyta</taxon>
        <taxon>Magnoliopsida</taxon>
        <taxon>eudicotyledons</taxon>
        <taxon>Gunneridae</taxon>
        <taxon>Pentapetalae</taxon>
        <taxon>rosids</taxon>
        <taxon>malvids</taxon>
        <taxon>Myrtales</taxon>
        <taxon>Lythraceae</taxon>
        <taxon>Punica</taxon>
    </lineage>
</organism>
<reference evidence="2 3" key="1">
    <citation type="submission" date="2017-11" db="EMBL/GenBank/DDBJ databases">
        <title>De-novo sequencing of pomegranate (Punica granatum L.) genome.</title>
        <authorList>
            <person name="Akparov Z."/>
            <person name="Amiraslanov A."/>
            <person name="Hajiyeva S."/>
            <person name="Abbasov M."/>
            <person name="Kaur K."/>
            <person name="Hamwieh A."/>
            <person name="Solovyev V."/>
            <person name="Salamov A."/>
            <person name="Braich B."/>
            <person name="Kosarev P."/>
            <person name="Mahmoud A."/>
            <person name="Hajiyev E."/>
            <person name="Babayeva S."/>
            <person name="Izzatullayeva V."/>
            <person name="Mammadov A."/>
            <person name="Mammadov A."/>
            <person name="Sharifova S."/>
            <person name="Ojaghi J."/>
            <person name="Eynullazada K."/>
            <person name="Bayramov B."/>
            <person name="Abdulazimova A."/>
            <person name="Shahmuradov I."/>
        </authorList>
    </citation>
    <scope>NUCLEOTIDE SEQUENCE [LARGE SCALE GENOMIC DNA]</scope>
    <source>
        <strain evidence="3">cv. AG2017</strain>
        <tissue evidence="2">Leaf</tissue>
    </source>
</reference>
<protein>
    <submittedName>
        <fullName evidence="2">Uncharacterized protein</fullName>
    </submittedName>
</protein>
<evidence type="ECO:0000256" key="1">
    <source>
        <dbReference type="SAM" id="MobiDB-lite"/>
    </source>
</evidence>
<name>A0A2I0J6A0_PUNGR</name>
<evidence type="ECO:0000313" key="2">
    <source>
        <dbReference type="EMBL" id="PKI51771.1"/>
    </source>
</evidence>
<feature type="region of interest" description="Disordered" evidence="1">
    <location>
        <begin position="94"/>
        <end position="122"/>
    </location>
</feature>
<dbReference type="EMBL" id="PGOL01001992">
    <property type="protein sequence ID" value="PKI51771.1"/>
    <property type="molecule type" value="Genomic_DNA"/>
</dbReference>
<proteinExistence type="predicted"/>
<gene>
    <name evidence="2" type="ORF">CRG98_027819</name>
</gene>